<comment type="similarity">
    <text evidence="1">Belongs to the DNA polymerase type-Y family.</text>
</comment>
<evidence type="ECO:0000256" key="2">
    <source>
        <dbReference type="ARBA" id="ARBA00022763"/>
    </source>
</evidence>
<keyword evidence="5" id="KW-0742">SOS response</keyword>
<dbReference type="InterPro" id="IPR001126">
    <property type="entry name" value="UmuC"/>
</dbReference>
<dbReference type="InterPro" id="IPR050116">
    <property type="entry name" value="DNA_polymerase-Y"/>
</dbReference>
<evidence type="ECO:0000256" key="3">
    <source>
        <dbReference type="ARBA" id="ARBA00023199"/>
    </source>
</evidence>
<dbReference type="CDD" id="cd01700">
    <property type="entry name" value="PolY_Pol_V_umuC"/>
    <property type="match status" value="1"/>
</dbReference>
<evidence type="ECO:0000313" key="8">
    <source>
        <dbReference type="EMBL" id="MDO7846371.1"/>
    </source>
</evidence>
<dbReference type="Pfam" id="PF11799">
    <property type="entry name" value="IMS_C"/>
    <property type="match status" value="1"/>
</dbReference>
<dbReference type="InterPro" id="IPR025188">
    <property type="entry name" value="DUF4113"/>
</dbReference>
<dbReference type="Pfam" id="PF13438">
    <property type="entry name" value="DUF4113"/>
    <property type="match status" value="1"/>
</dbReference>
<reference evidence="8" key="1">
    <citation type="submission" date="2023-07" db="EMBL/GenBank/DDBJ databases">
        <authorList>
            <person name="Kim M.K."/>
        </authorList>
    </citation>
    <scope>NUCLEOTIDE SEQUENCE</scope>
    <source>
        <strain evidence="8">M29</strain>
    </source>
</reference>
<keyword evidence="4" id="KW-0234">DNA repair</keyword>
<comment type="caution">
    <text evidence="8">The sequence shown here is derived from an EMBL/GenBank/DDBJ whole genome shotgun (WGS) entry which is preliminary data.</text>
</comment>
<dbReference type="Gene3D" id="3.30.70.270">
    <property type="match status" value="1"/>
</dbReference>
<dbReference type="PANTHER" id="PTHR11076">
    <property type="entry name" value="DNA REPAIR POLYMERASE UMUC / TRANSFERASE FAMILY MEMBER"/>
    <property type="match status" value="1"/>
</dbReference>
<keyword evidence="9" id="KW-1185">Reference proteome</keyword>
<evidence type="ECO:0000313" key="9">
    <source>
        <dbReference type="Proteomes" id="UP001167796"/>
    </source>
</evidence>
<feature type="region of interest" description="Disordered" evidence="6">
    <location>
        <begin position="406"/>
        <end position="425"/>
    </location>
</feature>
<dbReference type="EMBL" id="JAUQSX010000003">
    <property type="protein sequence ID" value="MDO7846371.1"/>
    <property type="molecule type" value="Genomic_DNA"/>
</dbReference>
<dbReference type="Pfam" id="PF00817">
    <property type="entry name" value="IMS"/>
    <property type="match status" value="1"/>
</dbReference>
<dbReference type="InterPro" id="IPR017961">
    <property type="entry name" value="DNA_pol_Y-fam_little_finger"/>
</dbReference>
<dbReference type="RefSeq" id="WP_305011058.1">
    <property type="nucleotide sequence ID" value="NZ_JAUQSX010000003.1"/>
</dbReference>
<evidence type="ECO:0000256" key="6">
    <source>
        <dbReference type="SAM" id="MobiDB-lite"/>
    </source>
</evidence>
<gene>
    <name evidence="8" type="ORF">Q5H92_08390</name>
</gene>
<protein>
    <submittedName>
        <fullName evidence="8">Y-family DNA polymerase</fullName>
    </submittedName>
</protein>
<proteinExistence type="inferred from homology"/>
<organism evidence="8 9">
    <name type="scientific">Hymenobacter mellowenesis</name>
    <dbReference type="NCBI Taxonomy" id="3063995"/>
    <lineage>
        <taxon>Bacteria</taxon>
        <taxon>Pseudomonadati</taxon>
        <taxon>Bacteroidota</taxon>
        <taxon>Cytophagia</taxon>
        <taxon>Cytophagales</taxon>
        <taxon>Hymenobacteraceae</taxon>
        <taxon>Hymenobacter</taxon>
    </lineage>
</organism>
<dbReference type="Gene3D" id="3.30.1490.100">
    <property type="entry name" value="DNA polymerase, Y-family, little finger domain"/>
    <property type="match status" value="1"/>
</dbReference>
<dbReference type="PANTHER" id="PTHR11076:SF34">
    <property type="entry name" value="PROTEIN UMUC"/>
    <property type="match status" value="1"/>
</dbReference>
<evidence type="ECO:0000259" key="7">
    <source>
        <dbReference type="PROSITE" id="PS50173"/>
    </source>
</evidence>
<dbReference type="PROSITE" id="PS50173">
    <property type="entry name" value="UMUC"/>
    <property type="match status" value="1"/>
</dbReference>
<keyword evidence="3" id="KW-0741">SOS mutagenesis</keyword>
<name>A0ABT9A953_9BACT</name>
<keyword evidence="2" id="KW-0227">DNA damage</keyword>
<dbReference type="InterPro" id="IPR036775">
    <property type="entry name" value="DNA_pol_Y-fam_lit_finger_sf"/>
</dbReference>
<sequence>MYALVDCNNFYASCERVFAPQLEGKPVVVLSNNDGCLISRSQEAKDLGLKMGEPYHLVRPLLEQHRVQVFSSNYALYGDMSRRVVQVLSGLAGGVDVYSIDEAFLDFGGMNLLEPDLLTYGQRVHETVLQHTGIPTCVGIAPTKTLAKLANRLAPKTGPCRTVLLATPADWEPALARVPVGIIWGVGRRYARKLNEMGIMTGLELAQLPEHWLRRHLGGVVGQRLWRELHGQPCLEWNPTEWDDDQLQPGLASRHSVTCTRSFGRPQQQEAVLAEAVATFATKAAEKLRRYGMATHLVTVILGTDRFAPAAGPKTHTAVISLATSTNDTTILIKAALQGLRQLRRSDVAYNRAGVLLTGLEPEGQAQLGLFSNTAPDHQRSQQLMQAMDTLNTRFGRQLVRSAATGNAKNAVGQPQSPVWAGRSAHRSPCYTTGWDDMWQVR</sequence>
<dbReference type="InterPro" id="IPR043128">
    <property type="entry name" value="Rev_trsase/Diguanyl_cyclase"/>
</dbReference>
<dbReference type="InterPro" id="IPR043502">
    <property type="entry name" value="DNA/RNA_pol_sf"/>
</dbReference>
<dbReference type="Gene3D" id="1.10.150.20">
    <property type="entry name" value="5' to 3' exonuclease, C-terminal subdomain"/>
    <property type="match status" value="1"/>
</dbReference>
<feature type="compositionally biased region" description="Polar residues" evidence="6">
    <location>
        <begin position="406"/>
        <end position="417"/>
    </location>
</feature>
<evidence type="ECO:0000256" key="5">
    <source>
        <dbReference type="ARBA" id="ARBA00023236"/>
    </source>
</evidence>
<evidence type="ECO:0000256" key="4">
    <source>
        <dbReference type="ARBA" id="ARBA00023204"/>
    </source>
</evidence>
<evidence type="ECO:0000256" key="1">
    <source>
        <dbReference type="ARBA" id="ARBA00010945"/>
    </source>
</evidence>
<accession>A0ABT9A953</accession>
<dbReference type="Gene3D" id="3.40.1170.60">
    <property type="match status" value="1"/>
</dbReference>
<feature type="domain" description="UmuC" evidence="7">
    <location>
        <begin position="2"/>
        <end position="187"/>
    </location>
</feature>
<dbReference type="Proteomes" id="UP001167796">
    <property type="component" value="Unassembled WGS sequence"/>
</dbReference>
<dbReference type="SUPFAM" id="SSF56672">
    <property type="entry name" value="DNA/RNA polymerases"/>
    <property type="match status" value="1"/>
</dbReference>